<evidence type="ECO:0000256" key="1">
    <source>
        <dbReference type="SAM" id="MobiDB-lite"/>
    </source>
</evidence>
<sequence length="690" mass="79832">MDLPKILEHLNDIHQNETEKNEYIHFAEDLRTMLSESSKKPLLSCATSDFTTNTMITKLNNLLPKTSQHQEISLFSLLAKYANSAKLSLNIPTSLVRIEHLPELYMIQTKREKIVQSKESTFEEFMSLTTVKNDTDFPTFCYKIPGKDAIAIFSADIAEKLWNSSEDHAVLQYFIQSKTNPATITRVLWRKGMKNKYFTITNRKKVSRRLKKSVTMIPGLTFKRGKITDFKNAGMMNPVSQSANCPFRPNSKTPGSKKNLTMIDHSQHSSGEESNFKKSFTSAVAKYTQNYDAYEPPTSSTDTSGPEDHNKEYIVFTKDVESCYAMESYAKIAEIELMVDQIVEFLNWEVFKHHGLKGLVLDFIKDKNNNWFLLECKEHFVDYMVPADHEKNRRKAVMDKSRTPDLYERSESSIHSNDSELRRQESCVNDSPLCEIKEEDSRLPCPFKIRTKPKKIDHDPVSEKDLMERLNKVNAKIDRLNAQKSPTRLSPLNKEESIQDYLNSYNFVKCPLREPLTPCPVSPRLIQSRSTTHLDRLMNDDKRLVYSRKVFTETVDNFDEMALNVKIAKIKEQDIIDKYGGIDFWNKFIISLYKKVLASEILNKHFKNSKLESFEQIVVGMFRILNGKVNLEFRRQLRAAHAIKGILGMEFDCYCDLFDSTLSEFNLDEDDRQGISSQIRNMKSLICRQV</sequence>
<dbReference type="GO" id="GO:0019825">
    <property type="term" value="F:oxygen binding"/>
    <property type="evidence" value="ECO:0007669"/>
    <property type="project" value="InterPro"/>
</dbReference>
<feature type="region of interest" description="Disordered" evidence="1">
    <location>
        <begin position="241"/>
        <end position="276"/>
    </location>
</feature>
<dbReference type="InterPro" id="IPR009050">
    <property type="entry name" value="Globin-like_sf"/>
</dbReference>
<feature type="compositionally biased region" description="Polar residues" evidence="1">
    <location>
        <begin position="241"/>
        <end position="259"/>
    </location>
</feature>
<feature type="region of interest" description="Disordered" evidence="1">
    <location>
        <begin position="394"/>
        <end position="423"/>
    </location>
</feature>
<dbReference type="Proteomes" id="UP001162131">
    <property type="component" value="Unassembled WGS sequence"/>
</dbReference>
<dbReference type="EMBL" id="CAJZBQ010000012">
    <property type="protein sequence ID" value="CAG9314357.1"/>
    <property type="molecule type" value="Genomic_DNA"/>
</dbReference>
<dbReference type="GO" id="GO:0020037">
    <property type="term" value="F:heme binding"/>
    <property type="evidence" value="ECO:0007669"/>
    <property type="project" value="InterPro"/>
</dbReference>
<feature type="compositionally biased region" description="Basic and acidic residues" evidence="1">
    <location>
        <begin position="265"/>
        <end position="276"/>
    </location>
</feature>
<comment type="caution">
    <text evidence="2">The sequence shown here is derived from an EMBL/GenBank/DDBJ whole genome shotgun (WGS) entry which is preliminary data.</text>
</comment>
<dbReference type="SUPFAM" id="SSF46458">
    <property type="entry name" value="Globin-like"/>
    <property type="match status" value="1"/>
</dbReference>
<keyword evidence="3" id="KW-1185">Reference proteome</keyword>
<evidence type="ECO:0000313" key="2">
    <source>
        <dbReference type="EMBL" id="CAG9314357.1"/>
    </source>
</evidence>
<gene>
    <name evidence="2" type="ORF">BSTOLATCC_MIC11365</name>
</gene>
<evidence type="ECO:0000313" key="3">
    <source>
        <dbReference type="Proteomes" id="UP001162131"/>
    </source>
</evidence>
<proteinExistence type="predicted"/>
<name>A0AAU9IIU3_9CILI</name>
<dbReference type="AlphaFoldDB" id="A0AAU9IIU3"/>
<dbReference type="Gene3D" id="1.10.490.10">
    <property type="entry name" value="Globins"/>
    <property type="match status" value="1"/>
</dbReference>
<organism evidence="2 3">
    <name type="scientific">Blepharisma stoltei</name>
    <dbReference type="NCBI Taxonomy" id="1481888"/>
    <lineage>
        <taxon>Eukaryota</taxon>
        <taxon>Sar</taxon>
        <taxon>Alveolata</taxon>
        <taxon>Ciliophora</taxon>
        <taxon>Postciliodesmatophora</taxon>
        <taxon>Heterotrichea</taxon>
        <taxon>Heterotrichida</taxon>
        <taxon>Blepharismidae</taxon>
        <taxon>Blepharisma</taxon>
    </lineage>
</organism>
<accession>A0AAU9IIU3</accession>
<reference evidence="2" key="1">
    <citation type="submission" date="2021-09" db="EMBL/GenBank/DDBJ databases">
        <authorList>
            <consortium name="AG Swart"/>
            <person name="Singh M."/>
            <person name="Singh A."/>
            <person name="Seah K."/>
            <person name="Emmerich C."/>
        </authorList>
    </citation>
    <scope>NUCLEOTIDE SEQUENCE</scope>
    <source>
        <strain evidence="2">ATCC30299</strain>
    </source>
</reference>
<protein>
    <submittedName>
        <fullName evidence="2">Uncharacterized protein</fullName>
    </submittedName>
</protein>
<dbReference type="InterPro" id="IPR012292">
    <property type="entry name" value="Globin/Proto"/>
</dbReference>